<accession>A0A8S5TCY4</accession>
<sequence length="364" mass="39824">MANISTEIMQFAAGNTDFYVAFADYHNHKAAEEWGQNMGSYDHSRTIAEKAPMIREAYMAELKRISGVEITADNMDMALANPMVRYANFAIVNATVNVVLPAYVAATFAPFVDFRTVGYADVVNLKVPPKTLYTVSKGARGERTSFRQKKFAGNVVVSPIEHIITTYVDMARVLGGKDDLAEAVRAIVMSIEIDMNNEIIASLNAGLGEASYPQQFIESGAFDGKKLVQLAQRVQAYNMMAKPIIMGTASALMNVLPDSSLGGRLVIDGRDPVVSYVKDFYGFQLFELPQAPTGKDFGLALDDNTLFVIAPAVSKAVVGVMSTTLTNSNQFYENADISQNFTMRKGYDFQFIGAAYAGKYTITE</sequence>
<dbReference type="EMBL" id="BK032799">
    <property type="protein sequence ID" value="DAF60899.1"/>
    <property type="molecule type" value="Genomic_DNA"/>
</dbReference>
<reference evidence="1" key="1">
    <citation type="journal article" date="2021" name="Proc. Natl. Acad. Sci. U.S.A.">
        <title>A Catalog of Tens of Thousands of Viruses from Human Metagenomes Reveals Hidden Associations with Chronic Diseases.</title>
        <authorList>
            <person name="Tisza M.J."/>
            <person name="Buck C.B."/>
        </authorList>
    </citation>
    <scope>NUCLEOTIDE SEQUENCE</scope>
    <source>
        <strain evidence="1">CteEQ43</strain>
    </source>
</reference>
<name>A0A8S5TCY4_9CAUD</name>
<evidence type="ECO:0000313" key="1">
    <source>
        <dbReference type="EMBL" id="DAF60899.1"/>
    </source>
</evidence>
<proteinExistence type="predicted"/>
<organism evidence="1">
    <name type="scientific">Siphoviridae sp. cteEQ43</name>
    <dbReference type="NCBI Taxonomy" id="2827905"/>
    <lineage>
        <taxon>Viruses</taxon>
        <taxon>Duplodnaviria</taxon>
        <taxon>Heunggongvirae</taxon>
        <taxon>Uroviricota</taxon>
        <taxon>Caudoviricetes</taxon>
    </lineage>
</organism>
<protein>
    <submittedName>
        <fullName evidence="1">Capsid protein</fullName>
    </submittedName>
</protein>